<keyword evidence="3" id="KW-0732">Signal</keyword>
<feature type="domain" description="FimV N-terminal" evidence="4">
    <location>
        <begin position="23"/>
        <end position="129"/>
    </location>
</feature>
<evidence type="ECO:0000256" key="3">
    <source>
        <dbReference type="SAM" id="SignalP"/>
    </source>
</evidence>
<keyword evidence="6" id="KW-1185">Reference proteome</keyword>
<feature type="compositionally biased region" description="Gly residues" evidence="2">
    <location>
        <begin position="423"/>
        <end position="440"/>
    </location>
</feature>
<dbReference type="InterPro" id="IPR011990">
    <property type="entry name" value="TPR-like_helical_dom_sf"/>
</dbReference>
<feature type="compositionally biased region" description="Low complexity" evidence="2">
    <location>
        <begin position="143"/>
        <end position="161"/>
    </location>
</feature>
<feature type="compositionally biased region" description="Basic and acidic residues" evidence="2">
    <location>
        <begin position="657"/>
        <end position="672"/>
    </location>
</feature>
<feature type="coiled-coil region" evidence="1">
    <location>
        <begin position="389"/>
        <end position="416"/>
    </location>
</feature>
<feature type="chain" id="PRO_5046747661" evidence="3">
    <location>
        <begin position="23"/>
        <end position="864"/>
    </location>
</feature>
<accession>A0ABT6VLP9</accession>
<feature type="region of interest" description="Disordered" evidence="2">
    <location>
        <begin position="143"/>
        <end position="177"/>
    </location>
</feature>
<feature type="region of interest" description="Disordered" evidence="2">
    <location>
        <begin position="422"/>
        <end position="448"/>
    </location>
</feature>
<evidence type="ECO:0000259" key="4">
    <source>
        <dbReference type="Pfam" id="PF25800"/>
    </source>
</evidence>
<proteinExistence type="predicted"/>
<reference evidence="5 6" key="1">
    <citation type="submission" date="2023-04" db="EMBL/GenBank/DDBJ databases">
        <title>Halomonas strains isolated from rhizosphere soil.</title>
        <authorList>
            <person name="Xu L."/>
            <person name="Sun J.-Q."/>
        </authorList>
    </citation>
    <scope>NUCLEOTIDE SEQUENCE [LARGE SCALE GENOMIC DNA]</scope>
    <source>
        <strain evidence="5 6">LN1S58</strain>
    </source>
</reference>
<protein>
    <submittedName>
        <fullName evidence="5">FimV/HubP family polar landmark protein</fullName>
    </submittedName>
</protein>
<dbReference type="Pfam" id="PF14559">
    <property type="entry name" value="TPR_19"/>
    <property type="match status" value="1"/>
</dbReference>
<dbReference type="RefSeq" id="WP_282721671.1">
    <property type="nucleotide sequence ID" value="NZ_JASCQO010000035.1"/>
</dbReference>
<dbReference type="EMBL" id="JASCQO010000035">
    <property type="protein sequence ID" value="MDI5934202.1"/>
    <property type="molecule type" value="Genomic_DNA"/>
</dbReference>
<evidence type="ECO:0000256" key="1">
    <source>
        <dbReference type="SAM" id="Coils"/>
    </source>
</evidence>
<keyword evidence="1" id="KW-0175">Coiled coil</keyword>
<feature type="region of interest" description="Disordered" evidence="2">
    <location>
        <begin position="284"/>
        <end position="313"/>
    </location>
</feature>
<dbReference type="Proteomes" id="UP001244242">
    <property type="component" value="Unassembled WGS sequence"/>
</dbReference>
<feature type="compositionally biased region" description="Acidic residues" evidence="2">
    <location>
        <begin position="684"/>
        <end position="700"/>
    </location>
</feature>
<evidence type="ECO:0000256" key="2">
    <source>
        <dbReference type="SAM" id="MobiDB-lite"/>
    </source>
</evidence>
<feature type="region of interest" description="Disordered" evidence="2">
    <location>
        <begin position="845"/>
        <end position="864"/>
    </location>
</feature>
<feature type="signal peptide" evidence="3">
    <location>
        <begin position="1"/>
        <end position="22"/>
    </location>
</feature>
<dbReference type="Gene3D" id="1.25.40.10">
    <property type="entry name" value="Tetratricopeptide repeat domain"/>
    <property type="match status" value="1"/>
</dbReference>
<feature type="compositionally biased region" description="Low complexity" evidence="2">
    <location>
        <begin position="647"/>
        <end position="656"/>
    </location>
</feature>
<feature type="region of interest" description="Disordered" evidence="2">
    <location>
        <begin position="638"/>
        <end position="793"/>
    </location>
</feature>
<dbReference type="InterPro" id="IPR057840">
    <property type="entry name" value="FimV_N"/>
</dbReference>
<dbReference type="NCBIfam" id="TIGR03505">
    <property type="entry name" value="FimV_core"/>
    <property type="match status" value="1"/>
</dbReference>
<feature type="compositionally biased region" description="Pro residues" evidence="2">
    <location>
        <begin position="723"/>
        <end position="735"/>
    </location>
</feature>
<dbReference type="Pfam" id="PF25800">
    <property type="entry name" value="FimV_N"/>
    <property type="match status" value="1"/>
</dbReference>
<evidence type="ECO:0000313" key="5">
    <source>
        <dbReference type="EMBL" id="MDI5934202.1"/>
    </source>
</evidence>
<evidence type="ECO:0000313" key="6">
    <source>
        <dbReference type="Proteomes" id="UP001244242"/>
    </source>
</evidence>
<sequence length="864" mass="90825">MKRKLTLAMLLSLSAASPLALALGLGEADVRSTLNAPLRASIPLTDTGGMSSGLLNVSVAGDRAFSAAGLVRTPLAASVRLAVEQREGRLVLDLTTEHPVREPWLDLLLRFDWPGGRQLREVTLLLDPPDYDQMPALIGAPTRATATAATTPPGQAPSGTPRPVVRPSAQGGSGDPAWVRGGDTLWAVAGRLRPDSGISMNQMMVALVEANPEVFPSGNINAMRAGFTLVVPGRDAIAARSSGEAERVVQAMNQAWANRGSGAPTRVPLGGSEEVAPQTAVAAIGGDETPSPAATGGEEGGSVEGPRAGDGEEAPRLTLLTDAEAAAEGALAVGIAEEGEGGEGVATATDERVVIDPMVLQALHGDGDLTSDDRLLRLEARWLENRQALEAVRRERDELQGELIGMREELEALRDQVAALSAGGQGVDGPGTGGVVPPGGDGRESTAESPWWGAFYQGGQDRIPLLGGIAFAALLALWALVRRRQRRDETASTFAQVQAVAPEGSSVAGPAVGPVVAGTGEAAPVRASMPQAEAINEADIFIAYGRYDQARELLEAGLEREPERDDLRLKLLMVHLEQGSHGSAEREAERLRAGGDPLVLAEVEELVKRRPAPSDASATPAGGERAVFAAPAELPPRRFDEADEEPSPAASEPGGEPAERVADDAPEPERGGDPAARYRRPEPESESESESEPVSEPEPEGDVRPVRASPDAPRPEAREDEPPPAPRPPSAPPPSRWADEAGRNIIDYRPPTLDPSPAPRGETPMQPSVEFSPAESKAPGDDDHGPAGGADDWEVEEVAFPPLDRDNEWLFAGASSASTLAEARRLLDEGEVERARSLLHRLAEGADDPSAREEARALITRHDL</sequence>
<name>A0ABT6VLP9_9GAMM</name>
<organism evidence="5 6">
    <name type="scientific">Halomonas kalidii</name>
    <dbReference type="NCBI Taxonomy" id="3043293"/>
    <lineage>
        <taxon>Bacteria</taxon>
        <taxon>Pseudomonadati</taxon>
        <taxon>Pseudomonadota</taxon>
        <taxon>Gammaproteobacteria</taxon>
        <taxon>Oceanospirillales</taxon>
        <taxon>Halomonadaceae</taxon>
        <taxon>Halomonas</taxon>
    </lineage>
</organism>
<comment type="caution">
    <text evidence="5">The sequence shown here is derived from an EMBL/GenBank/DDBJ whole genome shotgun (WGS) entry which is preliminary data.</text>
</comment>
<gene>
    <name evidence="5" type="ORF">QLQ84_10425</name>
</gene>
<dbReference type="InterPro" id="IPR020012">
    <property type="entry name" value="LysM_FimV"/>
</dbReference>